<dbReference type="SUPFAM" id="SSF46934">
    <property type="entry name" value="UBA-like"/>
    <property type="match status" value="1"/>
</dbReference>
<dbReference type="Proteomes" id="UP000694580">
    <property type="component" value="Chromosome 4"/>
</dbReference>
<dbReference type="InterPro" id="IPR002625">
    <property type="entry name" value="Smr_dom"/>
</dbReference>
<feature type="region of interest" description="Disordered" evidence="1">
    <location>
        <begin position="915"/>
        <end position="1038"/>
    </location>
</feature>
<dbReference type="Pfam" id="PF08590">
    <property type="entry name" value="DUF1771"/>
    <property type="match status" value="1"/>
</dbReference>
<evidence type="ECO:0000259" key="2">
    <source>
        <dbReference type="PROSITE" id="PS50828"/>
    </source>
</evidence>
<dbReference type="InterPro" id="IPR009060">
    <property type="entry name" value="UBA-like_sf"/>
</dbReference>
<protein>
    <recommendedName>
        <fullName evidence="6">NEDD4 binding protein 2</fullName>
    </recommendedName>
</protein>
<feature type="region of interest" description="Disordered" evidence="1">
    <location>
        <begin position="1320"/>
        <end position="1341"/>
    </location>
</feature>
<evidence type="ECO:0000259" key="3">
    <source>
        <dbReference type="PROSITE" id="PS51140"/>
    </source>
</evidence>
<feature type="compositionally biased region" description="Low complexity" evidence="1">
    <location>
        <begin position="778"/>
        <end position="795"/>
    </location>
</feature>
<gene>
    <name evidence="4" type="primary">N4BP2</name>
</gene>
<dbReference type="GO" id="GO:0043130">
    <property type="term" value="F:ubiquitin binding"/>
    <property type="evidence" value="ECO:0007669"/>
    <property type="project" value="InterPro"/>
</dbReference>
<evidence type="ECO:0000256" key="1">
    <source>
        <dbReference type="SAM" id="MobiDB-lite"/>
    </source>
</evidence>
<feature type="compositionally biased region" description="Polar residues" evidence="1">
    <location>
        <begin position="1028"/>
        <end position="1038"/>
    </location>
</feature>
<accession>A0AAY4A5J6</accession>
<dbReference type="SUPFAM" id="SSF52540">
    <property type="entry name" value="P-loop containing nucleoside triphosphate hydrolases"/>
    <property type="match status" value="1"/>
</dbReference>
<feature type="compositionally biased region" description="Acidic residues" evidence="1">
    <location>
        <begin position="915"/>
        <end position="925"/>
    </location>
</feature>
<feature type="region of interest" description="Disordered" evidence="1">
    <location>
        <begin position="112"/>
        <end position="192"/>
    </location>
</feature>
<feature type="compositionally biased region" description="Basic and acidic residues" evidence="1">
    <location>
        <begin position="719"/>
        <end position="733"/>
    </location>
</feature>
<reference evidence="4" key="3">
    <citation type="submission" date="2025-09" db="UniProtKB">
        <authorList>
            <consortium name="Ensembl"/>
        </authorList>
    </citation>
    <scope>IDENTIFICATION</scope>
</reference>
<reference evidence="4" key="2">
    <citation type="submission" date="2025-08" db="UniProtKB">
        <authorList>
            <consortium name="Ensembl"/>
        </authorList>
    </citation>
    <scope>IDENTIFICATION</scope>
</reference>
<dbReference type="Gene3D" id="3.40.50.300">
    <property type="entry name" value="P-loop containing nucleotide triphosphate hydrolases"/>
    <property type="match status" value="1"/>
</dbReference>
<dbReference type="PROSITE" id="PS50828">
    <property type="entry name" value="SMR"/>
    <property type="match status" value="1"/>
</dbReference>
<feature type="region of interest" description="Disordered" evidence="1">
    <location>
        <begin position="1076"/>
        <end position="1101"/>
    </location>
</feature>
<dbReference type="InterPro" id="IPR056720">
    <property type="entry name" value="DUF7818"/>
</dbReference>
<dbReference type="PANTHER" id="PTHR46535">
    <property type="entry name" value="NEDD4-BINDING PROTEIN 2"/>
    <property type="match status" value="1"/>
</dbReference>
<sequence length="1513" mass="169398">MPKKKKNGAVPVRAAGPADEFRSGSEGRGETGRDAGAAAAVPGSEEIVRKMEEMFSHLDPDVIYMVLAECEFKVENAMDSLLELAGAAEGAAPVRPPISGFEVAAALLDPKSAREAGPRLSGDTRNPVKRDSPTFHKTHTELSRKENPPGAIALSSLPLPQAPDPTAVLGSLSGQQQQTSSHRLTGACRGESPVDELSFGGGCIPEDKDKDRSLDFSHLMGGSLELGGAGSAFQTYRREEEPSSGATFSSEQGVVWNPQAPEFRPQSEGPSFITPIALNPTPAYPSYWFGYQPVSHAPLKPTATIPTSWTTKYPTSNNRLCLEGNVLVLLRGAPGSGKSTLARAMLKENPGGISLSTDDYFCRSGEYRYDPSELGTAHEWNHQRAEEALQRGQTPVIIDNTNMQSWEMKPYVAKALKYKYKVLFREPDTWWKHKPRELEKHTRHKVSREKIRRILDGYDRFVSVQSIMGSTRPDVNAQWVFLFSTLPCLFLSFCGDNGLYNVNSSTSLPDVSSVPAQTVVAGGDDSSPELFDGGELDRELEEATKLQEELVEFSQSIAQRKKRDGKHVDPESCQEQDEEGPQGDDSKAERSPLQFVGDWPFESLQPRDKRPKSQRDTNQGPGEPAFMVKNVGPDVTEFQKPLDLLRSSCEAEDQSGLIDSGEESQGEAWPPLPDCLTHTYTLHQSNSESEGEGCGHEEEDKREERGDSGQEHMVQNERMVNDRQNGREIKEEEKGEETEGTGGSHVAERRRPSRRSGKQCRLALTFTNQQPCSPTALLPESAPQQPESSAQSLPAKTAPLPGVYIQTEASDFALMWRLEHEGLWDCATVKVLMGNATHFIPRTSSDVIWCPSERVTHERGAQVDEPELMDSGIEDQGLKVLIHHFRAVPTETLQDLYEKCQQDLQWTTNLLLDSGEEMSREEEDCDSHREKKSLEGEGGDEEEREREPKGAEDEADEMEHRKEEDGVIRGNEMAGIITTEGVTNDSGHTVVKVSRSDEEAQVKDETSVDAEDSGSVNASDMQKELSPDPTSSSLSQLHWASDKDLAEQPDWDVLMEEAVEEVDGVPQFILAQLQERERKEEQERERSRREKEIERLRERSGERSTARLDIRTLELRLPTELALQLIELFGPVGVNPGKRSRFFPNDCSIQMDLNLARLLHQKWKETIQEKQLQEALSYQLLQESSAQSGNSQADFARQQDSSQFQSGTNDCESLLGQSESHENIPFMDHWSVSVPHVSLRDIMTEEQALQEIEKSVLNHRDHERKDGAAVLKEKRLFSVFPSIDRLFLKDIFRDHNYNLEQTQQFLHSLLDEGPVRNVVAADTSPQRNNSTSKPRPHSKERVHKLKDAALIYQDTEDPEYEDFRAEARLQRLKQQESFSKAAEAYRQGKKDVASFYAQQGHLHGQKMREANHRAAVQIFERVNASLLPQNVLDLHGLHVDEALQHLHQVLIDKTTEYQQGLCRPQLSIMTGRGNHSQGGVPRIRPAVIEYLTKQNYRFTEPTVGLILVSLHYN</sequence>
<feature type="compositionally biased region" description="Basic and acidic residues" evidence="1">
    <location>
        <begin position="693"/>
        <end position="710"/>
    </location>
</feature>
<dbReference type="InterPro" id="IPR056718">
    <property type="entry name" value="DUF7816"/>
</dbReference>
<dbReference type="Gene3D" id="1.10.8.10">
    <property type="entry name" value="DNA helicase RuvA subunit, C-terminal domain"/>
    <property type="match status" value="1"/>
</dbReference>
<dbReference type="Pfam" id="PF25124">
    <property type="entry name" value="DUF7816"/>
    <property type="match status" value="1"/>
</dbReference>
<feature type="region of interest" description="Disordered" evidence="1">
    <location>
        <begin position="557"/>
        <end position="758"/>
    </location>
</feature>
<dbReference type="Pfam" id="PF25126">
    <property type="entry name" value="DUF7818"/>
    <property type="match status" value="1"/>
</dbReference>
<feature type="region of interest" description="Disordered" evidence="1">
    <location>
        <begin position="1"/>
        <end position="41"/>
    </location>
</feature>
<feature type="compositionally biased region" description="Basic and acidic residues" evidence="1">
    <location>
        <begin position="994"/>
        <end position="1006"/>
    </location>
</feature>
<feature type="region of interest" description="Disordered" evidence="1">
    <location>
        <begin position="771"/>
        <end position="795"/>
    </location>
</feature>
<evidence type="ECO:0000313" key="4">
    <source>
        <dbReference type="Ensembl" id="ENSDCDP00010002441.1"/>
    </source>
</evidence>
<evidence type="ECO:0008006" key="6">
    <source>
        <dbReference type="Google" id="ProtNLM"/>
    </source>
</evidence>
<dbReference type="Ensembl" id="ENSDCDT00010002538.1">
    <property type="protein sequence ID" value="ENSDCDP00010002441.1"/>
    <property type="gene ID" value="ENSDCDG00010001186.1"/>
</dbReference>
<feature type="domain" description="CUE" evidence="3">
    <location>
        <begin position="43"/>
        <end position="86"/>
    </location>
</feature>
<feature type="compositionally biased region" description="Polar residues" evidence="1">
    <location>
        <begin position="1323"/>
        <end position="1333"/>
    </location>
</feature>
<dbReference type="SUPFAM" id="SSF160443">
    <property type="entry name" value="SMR domain-like"/>
    <property type="match status" value="1"/>
</dbReference>
<dbReference type="InterPro" id="IPR036063">
    <property type="entry name" value="Smr_dom_sf"/>
</dbReference>
<dbReference type="CDD" id="cd14365">
    <property type="entry name" value="CUE_N4BP2"/>
    <property type="match status" value="1"/>
</dbReference>
<organism evidence="4 5">
    <name type="scientific">Denticeps clupeoides</name>
    <name type="common">denticle herring</name>
    <dbReference type="NCBI Taxonomy" id="299321"/>
    <lineage>
        <taxon>Eukaryota</taxon>
        <taxon>Metazoa</taxon>
        <taxon>Chordata</taxon>
        <taxon>Craniata</taxon>
        <taxon>Vertebrata</taxon>
        <taxon>Euteleostomi</taxon>
        <taxon>Actinopterygii</taxon>
        <taxon>Neopterygii</taxon>
        <taxon>Teleostei</taxon>
        <taxon>Clupei</taxon>
        <taxon>Clupeiformes</taxon>
        <taxon>Denticipitoidei</taxon>
        <taxon>Denticipitidae</taxon>
        <taxon>Denticeps</taxon>
    </lineage>
</organism>
<dbReference type="Gene3D" id="3.30.1370.110">
    <property type="match status" value="1"/>
</dbReference>
<reference evidence="4 5" key="1">
    <citation type="submission" date="2020-06" db="EMBL/GenBank/DDBJ databases">
        <authorList>
            <consortium name="Wellcome Sanger Institute Data Sharing"/>
        </authorList>
    </citation>
    <scope>NUCLEOTIDE SEQUENCE [LARGE SCALE GENOMIC DNA]</scope>
</reference>
<feature type="domain" description="Smr" evidence="2">
    <location>
        <begin position="1432"/>
        <end position="1511"/>
    </location>
</feature>
<feature type="region of interest" description="Disordered" evidence="1">
    <location>
        <begin position="1189"/>
        <end position="1215"/>
    </location>
</feature>
<dbReference type="SMART" id="SM00463">
    <property type="entry name" value="SMR"/>
    <property type="match status" value="1"/>
</dbReference>
<dbReference type="GeneTree" id="ENSGT00940000164462"/>
<feature type="compositionally biased region" description="Basic and acidic residues" evidence="1">
    <location>
        <begin position="605"/>
        <end position="615"/>
    </location>
</feature>
<dbReference type="GO" id="GO:0004519">
    <property type="term" value="F:endonuclease activity"/>
    <property type="evidence" value="ECO:0007669"/>
    <property type="project" value="TreeGrafter"/>
</dbReference>
<name>A0AAY4A5J6_9TELE</name>
<dbReference type="InterPro" id="IPR052772">
    <property type="entry name" value="Endo/PolyKinase_Domain-Protein"/>
</dbReference>
<feature type="compositionally biased region" description="Basic and acidic residues" evidence="1">
    <location>
        <begin position="926"/>
        <end position="935"/>
    </location>
</feature>
<dbReference type="InterPro" id="IPR056719">
    <property type="entry name" value="DUF7817"/>
</dbReference>
<dbReference type="GO" id="GO:0005634">
    <property type="term" value="C:nucleus"/>
    <property type="evidence" value="ECO:0007669"/>
    <property type="project" value="TreeGrafter"/>
</dbReference>
<feature type="compositionally biased region" description="Basic and acidic residues" evidence="1">
    <location>
        <begin position="19"/>
        <end position="33"/>
    </location>
</feature>
<feature type="compositionally biased region" description="Acidic residues" evidence="1">
    <location>
        <begin position="572"/>
        <end position="582"/>
    </location>
</feature>
<dbReference type="PANTHER" id="PTHR46535:SF1">
    <property type="entry name" value="NEDD4-BINDING PROTEIN 2"/>
    <property type="match status" value="1"/>
</dbReference>
<evidence type="ECO:0000313" key="5">
    <source>
        <dbReference type="Proteomes" id="UP000694580"/>
    </source>
</evidence>
<dbReference type="Pfam" id="PF25125">
    <property type="entry name" value="DUF7817"/>
    <property type="match status" value="1"/>
</dbReference>
<dbReference type="PROSITE" id="PS51140">
    <property type="entry name" value="CUE"/>
    <property type="match status" value="1"/>
</dbReference>
<dbReference type="InterPro" id="IPR027417">
    <property type="entry name" value="P-loop_NTPase"/>
</dbReference>
<dbReference type="InterPro" id="IPR003892">
    <property type="entry name" value="CUE"/>
</dbReference>
<dbReference type="Pfam" id="PF13671">
    <property type="entry name" value="AAA_33"/>
    <property type="match status" value="1"/>
</dbReference>
<feature type="compositionally biased region" description="Low complexity" evidence="1">
    <location>
        <begin position="169"/>
        <end position="181"/>
    </location>
</feature>
<proteinExistence type="predicted"/>
<dbReference type="InterPro" id="IPR041801">
    <property type="entry name" value="N4BP2_CUE"/>
</dbReference>
<keyword evidence="5" id="KW-1185">Reference proteome</keyword>
<dbReference type="Pfam" id="PF01713">
    <property type="entry name" value="Smr"/>
    <property type="match status" value="1"/>
</dbReference>
<dbReference type="SMART" id="SM01162">
    <property type="entry name" value="DUF1771"/>
    <property type="match status" value="1"/>
</dbReference>
<feature type="compositionally biased region" description="Basic and acidic residues" evidence="1">
    <location>
        <begin position="126"/>
        <end position="147"/>
    </location>
</feature>
<dbReference type="InterPro" id="IPR013899">
    <property type="entry name" value="DUF1771"/>
</dbReference>
<feature type="compositionally biased region" description="Basic and acidic residues" evidence="1">
    <location>
        <begin position="945"/>
        <end position="967"/>
    </location>
</feature>